<feature type="compositionally biased region" description="Basic residues" evidence="3">
    <location>
        <begin position="232"/>
        <end position="245"/>
    </location>
</feature>
<feature type="compositionally biased region" description="Acidic residues" evidence="3">
    <location>
        <begin position="782"/>
        <end position="791"/>
    </location>
</feature>
<dbReference type="PANTHER" id="PTHR22881:SF27">
    <property type="entry name" value="BROMODOMAIN CONTAINING 7_9"/>
    <property type="match status" value="1"/>
</dbReference>
<feature type="compositionally biased region" description="Polar residues" evidence="3">
    <location>
        <begin position="10"/>
        <end position="23"/>
    </location>
</feature>
<feature type="region of interest" description="Disordered" evidence="3">
    <location>
        <begin position="765"/>
        <end position="812"/>
    </location>
</feature>
<accession>A0A8I3A6V1</accession>
<feature type="region of interest" description="Disordered" evidence="3">
    <location>
        <begin position="183"/>
        <end position="249"/>
    </location>
</feature>
<keyword evidence="1 2" id="KW-0103">Bromodomain</keyword>
<dbReference type="GO" id="GO:0006325">
    <property type="term" value="P:chromatin organization"/>
    <property type="evidence" value="ECO:0007669"/>
    <property type="project" value="UniProtKB-ARBA"/>
</dbReference>
<proteinExistence type="predicted"/>
<evidence type="ECO:0000313" key="5">
    <source>
        <dbReference type="EMBL" id="KAG6372441.1"/>
    </source>
</evidence>
<evidence type="ECO:0000259" key="4">
    <source>
        <dbReference type="PROSITE" id="PS50014"/>
    </source>
</evidence>
<reference evidence="5" key="1">
    <citation type="submission" date="2021-03" db="EMBL/GenBank/DDBJ databases">
        <title>Evolutionary innovations through gain and loss of genes in the ectomycorrhizal Boletales.</title>
        <authorList>
            <person name="Wu G."/>
            <person name="Miyauchi S."/>
            <person name="Morin E."/>
            <person name="Yang Z.-L."/>
            <person name="Xu J."/>
            <person name="Martin F.M."/>
        </authorList>
    </citation>
    <scope>NUCLEOTIDE SEQUENCE</scope>
    <source>
        <strain evidence="5">BR01</strain>
    </source>
</reference>
<keyword evidence="6" id="KW-1185">Reference proteome</keyword>
<name>A0A8I3A6V1_9AGAM</name>
<dbReference type="EMBL" id="JAGFBS010000027">
    <property type="protein sequence ID" value="KAG6372441.1"/>
    <property type="molecule type" value="Genomic_DNA"/>
</dbReference>
<dbReference type="Proteomes" id="UP000683000">
    <property type="component" value="Unassembled WGS sequence"/>
</dbReference>
<dbReference type="PROSITE" id="PS50014">
    <property type="entry name" value="BROMODOMAIN_2"/>
    <property type="match status" value="1"/>
</dbReference>
<dbReference type="AlphaFoldDB" id="A0A8I3A6V1"/>
<feature type="domain" description="Bromo" evidence="4">
    <location>
        <begin position="80"/>
        <end position="150"/>
    </location>
</feature>
<comment type="caution">
    <text evidence="5">The sequence shown here is derived from an EMBL/GenBank/DDBJ whole genome shotgun (WGS) entry which is preliminary data.</text>
</comment>
<dbReference type="PRINTS" id="PR00503">
    <property type="entry name" value="BROMODOMAIN"/>
</dbReference>
<sequence length="858" mass="94059">MDDLDVAGENSPSTSTGQQNGHSGITLVLPSLRALKAANAGKKSKPKQASAELEQRLRIPRPIKLKPLKEVLTKLITQIKKKDDYAFFIQPVDPVQVPGYTDVIKNPMDLGTMTVKVAKGKYRSLEEFTTDFRLVTTNTKTFNPPGSIYNTEADRLEIWGLDHIARVSAHVIEYETDWNIDIEQDDDGSTSQLPVNIDDEVSTPRDVDGSLAAGSRAPSMTPAPGQAPTHGMGKRGPRGPYKKHAQTALQEGLDAEGRMPGAKDGVGTFPAGSDWAELMIALKIKGKRYKTKKERLRFEREGPPYHADGSLDYAEMEDPFSVLNVFVPGPPSRPQVTPLYPPSFTATPASATTTDGTQPQPQPQPHTSQPRIHAPIPVTTPSSRPIPILSTVTNVLMQSTSIASTTTPSTGPPKKRRHWTIVRNAPARSRAKDKEADATVDEAKTSWKIPRDAGPTDYGTFAAFFGELAASAVGTYTSAAGMGAAEYIYGSEPRLFATIRSTVEHRGVKRKREAEADHARTDEEVKENAETFWTDERAEEAWDYLRDVVYGGADGYAYVRSLAEFVARSVYLNDARKDMDADKDNGSDDHRDTSGGVDQKVAHTPEEHDDEALPLGVSLARYVEDNLIDMVTRGRHGWLRDVFLPAAVVALNPVCTSFRGDGSTSPFLLRMSALPGAARAMALFKTWSEEPLDMAVLIRKPEELAKEGVLEGGPGEGGEHADIERALQWGVGVMEELGKQVKKDGLEDHDGGREDVGVKVEVKVKEEEEEEEDVAEDARVAEEEEEEEEAHEMDVDHNVGPTQPKPELELDTDTEEDALVKRLRMNLLALAKRAPLDRIARLPIELVPESIRAIVPTA</sequence>
<feature type="compositionally biased region" description="Basic and acidic residues" evidence="3">
    <location>
        <begin position="578"/>
        <end position="593"/>
    </location>
</feature>
<dbReference type="SUPFAM" id="SSF47370">
    <property type="entry name" value="Bromodomain"/>
    <property type="match status" value="1"/>
</dbReference>
<feature type="region of interest" description="Disordered" evidence="3">
    <location>
        <begin position="578"/>
        <end position="610"/>
    </location>
</feature>
<evidence type="ECO:0000313" key="6">
    <source>
        <dbReference type="Proteomes" id="UP000683000"/>
    </source>
</evidence>
<feature type="region of interest" description="Disordered" evidence="3">
    <location>
        <begin position="1"/>
        <end position="23"/>
    </location>
</feature>
<feature type="compositionally biased region" description="Low complexity" evidence="3">
    <location>
        <begin position="342"/>
        <end position="370"/>
    </location>
</feature>
<feature type="region of interest" description="Disordered" evidence="3">
    <location>
        <begin position="340"/>
        <end position="384"/>
    </location>
</feature>
<organism evidence="5 6">
    <name type="scientific">Boletus reticuloceps</name>
    <dbReference type="NCBI Taxonomy" id="495285"/>
    <lineage>
        <taxon>Eukaryota</taxon>
        <taxon>Fungi</taxon>
        <taxon>Dikarya</taxon>
        <taxon>Basidiomycota</taxon>
        <taxon>Agaricomycotina</taxon>
        <taxon>Agaricomycetes</taxon>
        <taxon>Agaricomycetidae</taxon>
        <taxon>Boletales</taxon>
        <taxon>Boletineae</taxon>
        <taxon>Boletaceae</taxon>
        <taxon>Boletoideae</taxon>
        <taxon>Boletus</taxon>
    </lineage>
</organism>
<dbReference type="InterPro" id="IPR001487">
    <property type="entry name" value="Bromodomain"/>
</dbReference>
<dbReference type="Pfam" id="PF00439">
    <property type="entry name" value="Bromodomain"/>
    <property type="match status" value="1"/>
</dbReference>
<evidence type="ECO:0000256" key="1">
    <source>
        <dbReference type="ARBA" id="ARBA00023117"/>
    </source>
</evidence>
<protein>
    <recommendedName>
        <fullName evidence="4">Bromo domain-containing protein</fullName>
    </recommendedName>
</protein>
<dbReference type="GO" id="GO:0006357">
    <property type="term" value="P:regulation of transcription by RNA polymerase II"/>
    <property type="evidence" value="ECO:0007669"/>
    <property type="project" value="TreeGrafter"/>
</dbReference>
<gene>
    <name evidence="5" type="ORF">JVT61DRAFT_7538</name>
</gene>
<evidence type="ECO:0000256" key="2">
    <source>
        <dbReference type="PROSITE-ProRule" id="PRU00035"/>
    </source>
</evidence>
<dbReference type="OrthoDB" id="21449at2759"/>
<dbReference type="Gene3D" id="1.20.920.10">
    <property type="entry name" value="Bromodomain-like"/>
    <property type="match status" value="1"/>
</dbReference>
<dbReference type="SMART" id="SM00297">
    <property type="entry name" value="BROMO"/>
    <property type="match status" value="1"/>
</dbReference>
<dbReference type="PANTHER" id="PTHR22881">
    <property type="entry name" value="BROMODOMAIN CONTAINING PROTEIN"/>
    <property type="match status" value="1"/>
</dbReference>
<evidence type="ECO:0000256" key="3">
    <source>
        <dbReference type="SAM" id="MobiDB-lite"/>
    </source>
</evidence>
<dbReference type="InterPro" id="IPR051831">
    <property type="entry name" value="Bromodomain_contain_prot"/>
</dbReference>
<dbReference type="InterPro" id="IPR036427">
    <property type="entry name" value="Bromodomain-like_sf"/>
</dbReference>
<dbReference type="GO" id="GO:0005634">
    <property type="term" value="C:nucleus"/>
    <property type="evidence" value="ECO:0007669"/>
    <property type="project" value="TreeGrafter"/>
</dbReference>